<evidence type="ECO:0000313" key="2">
    <source>
        <dbReference type="Proteomes" id="UP000245626"/>
    </source>
</evidence>
<evidence type="ECO:0000313" key="1">
    <source>
        <dbReference type="EMBL" id="PWN54328.1"/>
    </source>
</evidence>
<protein>
    <submittedName>
        <fullName evidence="1">3-carboxy-cis,cis-mucoante lactonizing enzyme</fullName>
    </submittedName>
</protein>
<reference evidence="1 2" key="1">
    <citation type="journal article" date="2018" name="Mol. Biol. Evol.">
        <title>Broad Genomic Sampling Reveals a Smut Pathogenic Ancestry of the Fungal Clade Ustilaginomycotina.</title>
        <authorList>
            <person name="Kijpornyongpan T."/>
            <person name="Mondo S.J."/>
            <person name="Barry K."/>
            <person name="Sandor L."/>
            <person name="Lee J."/>
            <person name="Lipzen A."/>
            <person name="Pangilinan J."/>
            <person name="LaButti K."/>
            <person name="Hainaut M."/>
            <person name="Henrissat B."/>
            <person name="Grigoriev I.V."/>
            <person name="Spatafora J.W."/>
            <person name="Aime M.C."/>
        </authorList>
    </citation>
    <scope>NUCLEOTIDE SEQUENCE [LARGE SCALE GENOMIC DNA]</scope>
    <source>
        <strain evidence="1 2">SA 807</strain>
    </source>
</reference>
<organism evidence="1 2">
    <name type="scientific">Violaceomyces palustris</name>
    <dbReference type="NCBI Taxonomy" id="1673888"/>
    <lineage>
        <taxon>Eukaryota</taxon>
        <taxon>Fungi</taxon>
        <taxon>Dikarya</taxon>
        <taxon>Basidiomycota</taxon>
        <taxon>Ustilaginomycotina</taxon>
        <taxon>Ustilaginomycetes</taxon>
        <taxon>Violaceomycetales</taxon>
        <taxon>Violaceomycetaceae</taxon>
        <taxon>Violaceomyces</taxon>
    </lineage>
</organism>
<dbReference type="Proteomes" id="UP000245626">
    <property type="component" value="Unassembled WGS sequence"/>
</dbReference>
<keyword evidence="2" id="KW-1185">Reference proteome</keyword>
<sequence>MASMRLHVWGSNLHLPTLDPTSLYAASLLQASFHQTAAAQSKYKLSLSSASTSTGTCVPLLEVTSEDGSVLHLTELEKIQELCRDEAGLDSELVKPLSAAASAKATALHALLDDELLDLVLHSLFSLPENYRAVTAPSYASIGSSSTHSDATGFNLRLPGLNPTSSIPSRLRNVVQARLASPGVGLWGLGGKEDAAQRKEAIELEEKANIMPKSKRGLDQSMKEKVRDEFERGKLGARARTTLEVFSSLLGDEAYFFGSSRPSSLDLHLFAYLAPLLLCHPSLPASTLPVLLRSEFPNLVRHTENIREELWPIEERTVWPEWLPPSKPLPSSGGATTGSSWWTLSNLFSLSSSSSSSPSPSSSPTQDATPPTVETPTNASAAEKKASPEARPSQTCDRTSSTPAGSAKPHSRPPLSREERRLRFGRLIWICTAFLGIVGWTFASGISETYSCRASDLVPVKHLSANPFIDSQVCPRIKHIVTGSFNTDALHVLAYDTQEKKLSLAKTIPGQGPHQFLALGLTRNGEKVVYATTWAARKSLSAWKVVQQDGSDNVDELRWINTADITATSSYVHVQPPPYDSLTAPSYGLEPGASRHLYSAGGPTGEVHELDDETGAILSKKQEFIYLKGGAAELVDADKSRRALRYGSHNLDVGPNDLAYVADLGRNAILVYLRDPWTGLLTLLSECPSPRPGDGPRHVVPSPDGLWVFSVTEHTSFVDAFRVKLGGVLEYVESVDLIPPNLDRHDFRGDTVRLSPDARTIFATTRGMNKGVRGFVKAWEVDLAAASPSPFVAKDRPVVEYRTINSGGKANAIEFAPRYGRPLSGGGEFVKERGPRQDLIVLTDDEQGYVQVFSWDGIAFEETGRVRLTGKGPEGEDEGASHAIWIS</sequence>
<name>A0ACD0P882_9BASI</name>
<dbReference type="EMBL" id="KZ819688">
    <property type="protein sequence ID" value="PWN54328.1"/>
    <property type="molecule type" value="Genomic_DNA"/>
</dbReference>
<accession>A0ACD0P882</accession>
<gene>
    <name evidence="1" type="ORF">IE53DRAFT_383106</name>
</gene>
<proteinExistence type="predicted"/>